<proteinExistence type="predicted"/>
<evidence type="ECO:0000256" key="1">
    <source>
        <dbReference type="SAM" id="Phobius"/>
    </source>
</evidence>
<comment type="caution">
    <text evidence="2">The sequence shown here is derived from an EMBL/GenBank/DDBJ whole genome shotgun (WGS) entry which is preliminary data.</text>
</comment>
<reference evidence="2" key="1">
    <citation type="journal article" date="2014" name="Int. J. Syst. Evol. Microbiol.">
        <title>Complete genome sequence of Corynebacterium casei LMG S-19264T (=DSM 44701T), isolated from a smear-ripened cheese.</title>
        <authorList>
            <consortium name="US DOE Joint Genome Institute (JGI-PGF)"/>
            <person name="Walter F."/>
            <person name="Albersmeier A."/>
            <person name="Kalinowski J."/>
            <person name="Ruckert C."/>
        </authorList>
    </citation>
    <scope>NUCLEOTIDE SEQUENCE</scope>
    <source>
        <strain evidence="2">KCTC 32422</strain>
    </source>
</reference>
<evidence type="ECO:0000313" key="3">
    <source>
        <dbReference type="Proteomes" id="UP000634139"/>
    </source>
</evidence>
<dbReference type="RefSeq" id="WP_229822224.1">
    <property type="nucleotide sequence ID" value="NZ_BMZD01000003.1"/>
</dbReference>
<keyword evidence="1" id="KW-1133">Transmembrane helix</keyword>
<feature type="transmembrane region" description="Helical" evidence="1">
    <location>
        <begin position="74"/>
        <end position="92"/>
    </location>
</feature>
<dbReference type="AlphaFoldDB" id="A0A918RGC5"/>
<sequence length="97" mass="10166">MMDTLAPFVGLIGLIGFAGLAGIRQPVDKSRPGSEIRLLGLFGLVGLVGFWIPGAGAIGASGALGLWNHQNPKLAFWGKLGWMSIAGLPYLARHLLT</sequence>
<dbReference type="Proteomes" id="UP000634139">
    <property type="component" value="Unassembled WGS sequence"/>
</dbReference>
<accession>A0A918RGC5</accession>
<feature type="transmembrane region" description="Helical" evidence="1">
    <location>
        <begin position="6"/>
        <end position="24"/>
    </location>
</feature>
<keyword evidence="1" id="KW-0472">Membrane</keyword>
<organism evidence="2 3">
    <name type="scientific">Novosphingobium arvoryzae</name>
    <dbReference type="NCBI Taxonomy" id="1256514"/>
    <lineage>
        <taxon>Bacteria</taxon>
        <taxon>Pseudomonadati</taxon>
        <taxon>Pseudomonadota</taxon>
        <taxon>Alphaproteobacteria</taxon>
        <taxon>Sphingomonadales</taxon>
        <taxon>Sphingomonadaceae</taxon>
        <taxon>Novosphingobium</taxon>
    </lineage>
</organism>
<dbReference type="EMBL" id="BMZD01000003">
    <property type="protein sequence ID" value="GGZ96606.1"/>
    <property type="molecule type" value="Genomic_DNA"/>
</dbReference>
<keyword evidence="1" id="KW-0812">Transmembrane</keyword>
<protein>
    <submittedName>
        <fullName evidence="2">Uncharacterized protein</fullName>
    </submittedName>
</protein>
<name>A0A918RGC5_9SPHN</name>
<evidence type="ECO:0000313" key="2">
    <source>
        <dbReference type="EMBL" id="GGZ96606.1"/>
    </source>
</evidence>
<reference evidence="2" key="2">
    <citation type="submission" date="2020-09" db="EMBL/GenBank/DDBJ databases">
        <authorList>
            <person name="Sun Q."/>
            <person name="Kim S."/>
        </authorList>
    </citation>
    <scope>NUCLEOTIDE SEQUENCE</scope>
    <source>
        <strain evidence="2">KCTC 32422</strain>
    </source>
</reference>
<feature type="transmembrane region" description="Helical" evidence="1">
    <location>
        <begin position="36"/>
        <end position="54"/>
    </location>
</feature>
<keyword evidence="3" id="KW-1185">Reference proteome</keyword>
<gene>
    <name evidence="2" type="ORF">GCM10011617_16490</name>
</gene>